<protein>
    <submittedName>
        <fullName evidence="1">Uncharacterized protein</fullName>
    </submittedName>
</protein>
<proteinExistence type="predicted"/>
<organism evidence="1 2">
    <name type="scientific">Nostoc commune NIES-4072</name>
    <dbReference type="NCBI Taxonomy" id="2005467"/>
    <lineage>
        <taxon>Bacteria</taxon>
        <taxon>Bacillati</taxon>
        <taxon>Cyanobacteriota</taxon>
        <taxon>Cyanophyceae</taxon>
        <taxon>Nostocales</taxon>
        <taxon>Nostocaceae</taxon>
        <taxon>Nostoc</taxon>
    </lineage>
</organism>
<keyword evidence="2" id="KW-1185">Reference proteome</keyword>
<dbReference type="AlphaFoldDB" id="A0A2R5FNZ2"/>
<reference evidence="1 2" key="1">
    <citation type="submission" date="2017-06" db="EMBL/GenBank/DDBJ databases">
        <title>Genome sequencing of cyanobaciteial culture collection at National Institute for Environmental Studies (NIES).</title>
        <authorList>
            <person name="Hirose Y."/>
            <person name="Shimura Y."/>
            <person name="Fujisawa T."/>
            <person name="Nakamura Y."/>
            <person name="Kawachi M."/>
        </authorList>
    </citation>
    <scope>NUCLEOTIDE SEQUENCE [LARGE SCALE GENOMIC DNA]</scope>
    <source>
        <strain evidence="1 2">NIES-4072</strain>
    </source>
</reference>
<comment type="caution">
    <text evidence="1">The sequence shown here is derived from an EMBL/GenBank/DDBJ whole genome shotgun (WGS) entry which is preliminary data.</text>
</comment>
<dbReference type="EMBL" id="BDUD01000001">
    <property type="protein sequence ID" value="GBG19168.1"/>
    <property type="molecule type" value="Genomic_DNA"/>
</dbReference>
<sequence>MTAILLIVHVPLSVRGVDINSSINPMGRSNTADSPSLQTVFLSLVVKIRDWEKISLRVE</sequence>
<name>A0A2R5FNZ2_NOSCO</name>
<evidence type="ECO:0000313" key="2">
    <source>
        <dbReference type="Proteomes" id="UP000245124"/>
    </source>
</evidence>
<accession>A0A2R5FNZ2</accession>
<evidence type="ECO:0000313" key="1">
    <source>
        <dbReference type="EMBL" id="GBG19168.1"/>
    </source>
</evidence>
<gene>
    <name evidence="1" type="ORF">NIES4072_28350</name>
</gene>
<dbReference type="Proteomes" id="UP000245124">
    <property type="component" value="Unassembled WGS sequence"/>
</dbReference>